<feature type="transmembrane region" description="Helical" evidence="1">
    <location>
        <begin position="6"/>
        <end position="28"/>
    </location>
</feature>
<comment type="caution">
    <text evidence="2">The sequence shown here is derived from an EMBL/GenBank/DDBJ whole genome shotgun (WGS) entry which is preliminary data.</text>
</comment>
<keyword evidence="1" id="KW-0472">Membrane</keyword>
<organism evidence="2 3">
    <name type="scientific">Pyramidobacter porci</name>
    <dbReference type="NCBI Taxonomy" id="2605789"/>
    <lineage>
        <taxon>Bacteria</taxon>
        <taxon>Thermotogati</taxon>
        <taxon>Synergistota</taxon>
        <taxon>Synergistia</taxon>
        <taxon>Synergistales</taxon>
        <taxon>Dethiosulfovibrionaceae</taxon>
        <taxon>Pyramidobacter</taxon>
    </lineage>
</organism>
<evidence type="ECO:0000256" key="1">
    <source>
        <dbReference type="SAM" id="Phobius"/>
    </source>
</evidence>
<dbReference type="Proteomes" id="UP000473699">
    <property type="component" value="Unassembled WGS sequence"/>
</dbReference>
<dbReference type="AlphaFoldDB" id="A0A6L5Y8T5"/>
<feature type="transmembrane region" description="Helical" evidence="1">
    <location>
        <begin position="40"/>
        <end position="58"/>
    </location>
</feature>
<keyword evidence="1" id="KW-1133">Transmembrane helix</keyword>
<reference evidence="2 3" key="1">
    <citation type="submission" date="2019-08" db="EMBL/GenBank/DDBJ databases">
        <title>In-depth cultivation of the pig gut microbiome towards novel bacterial diversity and tailored functional studies.</title>
        <authorList>
            <person name="Wylensek D."/>
            <person name="Hitch T.C.A."/>
            <person name="Clavel T."/>
        </authorList>
    </citation>
    <scope>NUCLEOTIDE SEQUENCE [LARGE SCALE GENOMIC DNA]</scope>
    <source>
        <strain evidence="2 3">SM-530-WT-4B</strain>
    </source>
</reference>
<sequence>MNISAAKPYAMIVLFVMLIVFSILGFMAMKPQSTQKNIDAFWISVIAFLFLLAAYIFFFVSPLLSIAPLFPVCIFIKLFLATRKPSKK</sequence>
<keyword evidence="3" id="KW-1185">Reference proteome</keyword>
<keyword evidence="1" id="KW-0812">Transmembrane</keyword>
<feature type="transmembrane region" description="Helical" evidence="1">
    <location>
        <begin position="64"/>
        <end position="82"/>
    </location>
</feature>
<gene>
    <name evidence="2" type="ORF">FYJ74_01440</name>
</gene>
<evidence type="ECO:0000313" key="2">
    <source>
        <dbReference type="EMBL" id="MST54719.1"/>
    </source>
</evidence>
<evidence type="ECO:0000313" key="3">
    <source>
        <dbReference type="Proteomes" id="UP000473699"/>
    </source>
</evidence>
<dbReference type="RefSeq" id="WP_154527837.1">
    <property type="nucleotide sequence ID" value="NZ_JAXDZJ010000223.1"/>
</dbReference>
<protein>
    <submittedName>
        <fullName evidence="2">Uncharacterized protein</fullName>
    </submittedName>
</protein>
<proteinExistence type="predicted"/>
<dbReference type="EMBL" id="VUNH01000001">
    <property type="protein sequence ID" value="MST54719.1"/>
    <property type="molecule type" value="Genomic_DNA"/>
</dbReference>
<accession>A0A6L5Y8T5</accession>
<name>A0A6L5Y8T5_9BACT</name>